<sequence length="380" mass="43730">MDSSNTMMMNNSILYRCTQKYLDKQLLDTQLGSGQLIYLMLIYENEGISMQTLAVMGCFDKGTITKGVQKLEELGYVTTRASQQDKRVRCLYTTEKTKAIIGKIYLMRREWWERLTKNLTQQESEEFDRLQAKIVENARRYEEDDEDTVKLFGLQKLTLLDYPGKMACTIFTGGCNYRCPFCHNADLVFLPENTAEIPQEDVLKFLKKRQGILEGVCVSGGEPLLQKHIDGFLRKIKELGYPVKIDTNGTNPKRLKELIDAGLVDYVAMDIKNSPERYAETIGLNTYNLEPVKESVQLLMNGNIPYEFRTTVVKELHDEASIRAMGEWLRGASALYLQSYVDSERVIRPGLHAHEKETMKQFQELLRLYIPNTQVRGIEI</sequence>
<dbReference type="Pfam" id="PF12802">
    <property type="entry name" value="MarR_2"/>
    <property type="match status" value="1"/>
</dbReference>
<dbReference type="CDD" id="cd01335">
    <property type="entry name" value="Radical_SAM"/>
    <property type="match status" value="1"/>
</dbReference>
<protein>
    <submittedName>
        <fullName evidence="9">Anaerobic ribonucleoside-triphosphate reductase activating protein</fullName>
    </submittedName>
</protein>
<evidence type="ECO:0000259" key="7">
    <source>
        <dbReference type="PROSITE" id="PS50995"/>
    </source>
</evidence>
<dbReference type="Gene3D" id="3.20.20.70">
    <property type="entry name" value="Aldolase class I"/>
    <property type="match status" value="1"/>
</dbReference>
<dbReference type="Gene3D" id="1.10.10.10">
    <property type="entry name" value="Winged helix-like DNA-binding domain superfamily/Winged helix DNA-binding domain"/>
    <property type="match status" value="1"/>
</dbReference>
<evidence type="ECO:0000313" key="9">
    <source>
        <dbReference type="EMBL" id="MXQ72845.1"/>
    </source>
</evidence>
<dbReference type="InterPro" id="IPR007197">
    <property type="entry name" value="rSAM"/>
</dbReference>
<organism evidence="9 10">
    <name type="scientific">Copranaerobaculum intestinale</name>
    <dbReference type="NCBI Taxonomy" id="2692629"/>
    <lineage>
        <taxon>Bacteria</taxon>
        <taxon>Bacillati</taxon>
        <taxon>Bacillota</taxon>
        <taxon>Erysipelotrichia</taxon>
        <taxon>Erysipelotrichales</taxon>
        <taxon>Erysipelotrichaceae</taxon>
        <taxon>Copranaerobaculum</taxon>
    </lineage>
</organism>
<keyword evidence="6" id="KW-0411">Iron-sulfur</keyword>
<dbReference type="GO" id="GO:0046872">
    <property type="term" value="F:metal ion binding"/>
    <property type="evidence" value="ECO:0007669"/>
    <property type="project" value="UniProtKB-KW"/>
</dbReference>
<keyword evidence="4" id="KW-0479">Metal-binding</keyword>
<dbReference type="SUPFAM" id="SSF46785">
    <property type="entry name" value="Winged helix' DNA-binding domain"/>
    <property type="match status" value="1"/>
</dbReference>
<dbReference type="SUPFAM" id="SSF102114">
    <property type="entry name" value="Radical SAM enzymes"/>
    <property type="match status" value="1"/>
</dbReference>
<name>A0A6N8U5R1_9FIRM</name>
<dbReference type="Pfam" id="PF04055">
    <property type="entry name" value="Radical_SAM"/>
    <property type="match status" value="1"/>
</dbReference>
<evidence type="ECO:0000313" key="10">
    <source>
        <dbReference type="Proteomes" id="UP000434036"/>
    </source>
</evidence>
<dbReference type="InterPro" id="IPR036388">
    <property type="entry name" value="WH-like_DNA-bd_sf"/>
</dbReference>
<feature type="domain" description="Radical SAM core" evidence="8">
    <location>
        <begin position="161"/>
        <end position="380"/>
    </location>
</feature>
<keyword evidence="2" id="KW-0004">4Fe-4S</keyword>
<dbReference type="EMBL" id="WUUQ01000001">
    <property type="protein sequence ID" value="MXQ72845.1"/>
    <property type="molecule type" value="Genomic_DNA"/>
</dbReference>
<dbReference type="PANTHER" id="PTHR30352">
    <property type="entry name" value="PYRUVATE FORMATE-LYASE-ACTIVATING ENZYME"/>
    <property type="match status" value="1"/>
</dbReference>
<reference evidence="9 10" key="2">
    <citation type="submission" date="2020-01" db="EMBL/GenBank/DDBJ databases">
        <title>Clostridiaceae sp. nov. isolated from the gut of human by culturomics.</title>
        <authorList>
            <person name="Chang Y."/>
        </authorList>
    </citation>
    <scope>NUCLEOTIDE SEQUENCE [LARGE SCALE GENOMIC DNA]</scope>
    <source>
        <strain evidence="9 10">DONG20-135</strain>
    </source>
</reference>
<dbReference type="PRINTS" id="PR00598">
    <property type="entry name" value="HTHMARR"/>
</dbReference>
<comment type="cofactor">
    <cofactor evidence="1">
        <name>[4Fe-4S] cluster</name>
        <dbReference type="ChEBI" id="CHEBI:49883"/>
    </cofactor>
</comment>
<feature type="domain" description="HTH marR-type" evidence="7">
    <location>
        <begin position="1"/>
        <end position="136"/>
    </location>
</feature>
<dbReference type="SFLD" id="SFLDG01094">
    <property type="entry name" value="Uncharacterised_Radical_SAM_Su"/>
    <property type="match status" value="1"/>
</dbReference>
<proteinExistence type="predicted"/>
<dbReference type="SFLD" id="SFLDS00029">
    <property type="entry name" value="Radical_SAM"/>
    <property type="match status" value="1"/>
</dbReference>
<evidence type="ECO:0000256" key="5">
    <source>
        <dbReference type="ARBA" id="ARBA00023004"/>
    </source>
</evidence>
<dbReference type="AlphaFoldDB" id="A0A6N8U5R1"/>
<reference evidence="9 10" key="1">
    <citation type="submission" date="2019-12" db="EMBL/GenBank/DDBJ databases">
        <authorList>
            <person name="Yang R."/>
        </authorList>
    </citation>
    <scope>NUCLEOTIDE SEQUENCE [LARGE SCALE GENOMIC DNA]</scope>
    <source>
        <strain evidence="9 10">DONG20-135</strain>
    </source>
</reference>
<dbReference type="GO" id="GO:0003700">
    <property type="term" value="F:DNA-binding transcription factor activity"/>
    <property type="evidence" value="ECO:0007669"/>
    <property type="project" value="InterPro"/>
</dbReference>
<keyword evidence="10" id="KW-1185">Reference proteome</keyword>
<dbReference type="InterPro" id="IPR034457">
    <property type="entry name" value="Organic_radical-activating"/>
</dbReference>
<evidence type="ECO:0000259" key="8">
    <source>
        <dbReference type="PROSITE" id="PS51918"/>
    </source>
</evidence>
<dbReference type="SMART" id="SM00347">
    <property type="entry name" value="HTH_MARR"/>
    <property type="match status" value="1"/>
</dbReference>
<accession>A0A6N8U5R1</accession>
<dbReference type="GO" id="GO:0003824">
    <property type="term" value="F:catalytic activity"/>
    <property type="evidence" value="ECO:0007669"/>
    <property type="project" value="InterPro"/>
</dbReference>
<dbReference type="NCBIfam" id="TIGR02495">
    <property type="entry name" value="NrdG2"/>
    <property type="match status" value="1"/>
</dbReference>
<evidence type="ECO:0000256" key="2">
    <source>
        <dbReference type="ARBA" id="ARBA00022485"/>
    </source>
</evidence>
<gene>
    <name evidence="9" type="ORF">GSF08_02650</name>
</gene>
<dbReference type="PROSITE" id="PS50995">
    <property type="entry name" value="HTH_MARR_2"/>
    <property type="match status" value="1"/>
</dbReference>
<dbReference type="InterPro" id="IPR058240">
    <property type="entry name" value="rSAM_sf"/>
</dbReference>
<dbReference type="Proteomes" id="UP000434036">
    <property type="component" value="Unassembled WGS sequence"/>
</dbReference>
<dbReference type="InterPro" id="IPR000835">
    <property type="entry name" value="HTH_MarR-typ"/>
</dbReference>
<dbReference type="InterPro" id="IPR012840">
    <property type="entry name" value="NrdG2"/>
</dbReference>
<keyword evidence="5" id="KW-0408">Iron</keyword>
<keyword evidence="3" id="KW-0949">S-adenosyl-L-methionine</keyword>
<dbReference type="GO" id="GO:0051539">
    <property type="term" value="F:4 iron, 4 sulfur cluster binding"/>
    <property type="evidence" value="ECO:0007669"/>
    <property type="project" value="UniProtKB-KW"/>
</dbReference>
<dbReference type="InterPro" id="IPR036390">
    <property type="entry name" value="WH_DNA-bd_sf"/>
</dbReference>
<evidence type="ECO:0000256" key="3">
    <source>
        <dbReference type="ARBA" id="ARBA00022691"/>
    </source>
</evidence>
<dbReference type="PROSITE" id="PS51918">
    <property type="entry name" value="RADICAL_SAM"/>
    <property type="match status" value="1"/>
</dbReference>
<evidence type="ECO:0000256" key="4">
    <source>
        <dbReference type="ARBA" id="ARBA00022723"/>
    </source>
</evidence>
<dbReference type="InterPro" id="IPR013785">
    <property type="entry name" value="Aldolase_TIM"/>
</dbReference>
<dbReference type="RefSeq" id="WP_160624322.1">
    <property type="nucleotide sequence ID" value="NZ_WUUQ01000001.1"/>
</dbReference>
<evidence type="ECO:0000256" key="1">
    <source>
        <dbReference type="ARBA" id="ARBA00001966"/>
    </source>
</evidence>
<evidence type="ECO:0000256" key="6">
    <source>
        <dbReference type="ARBA" id="ARBA00023014"/>
    </source>
</evidence>
<comment type="caution">
    <text evidence="9">The sequence shown here is derived from an EMBL/GenBank/DDBJ whole genome shotgun (WGS) entry which is preliminary data.</text>
</comment>